<dbReference type="Proteomes" id="UP000249915">
    <property type="component" value="Unassembled WGS sequence"/>
</dbReference>
<protein>
    <submittedName>
        <fullName evidence="1">Uncharacterized protein</fullName>
    </submittedName>
</protein>
<reference evidence="1 2" key="1">
    <citation type="submission" date="2016-07" db="EMBL/GenBank/DDBJ databases">
        <title>Draft genome sequence of Prauserella muralis DSM 45305, isolated from a mould-covered wall in an indoor environment.</title>
        <authorList>
            <person name="Ruckert C."/>
            <person name="Albersmeier A."/>
            <person name="Jiang C.-L."/>
            <person name="Jiang Y."/>
            <person name="Kalinowski J."/>
            <person name="Schneider O."/>
            <person name="Winkler A."/>
            <person name="Zotchev S.B."/>
        </authorList>
    </citation>
    <scope>NUCLEOTIDE SEQUENCE [LARGE SCALE GENOMIC DNA]</scope>
    <source>
        <strain evidence="1 2">DSM 45305</strain>
    </source>
</reference>
<dbReference type="EMBL" id="MASW01000006">
    <property type="protein sequence ID" value="PXY20846.1"/>
    <property type="molecule type" value="Genomic_DNA"/>
</dbReference>
<evidence type="ECO:0000313" key="2">
    <source>
        <dbReference type="Proteomes" id="UP000249915"/>
    </source>
</evidence>
<name>A0A2V4ANY8_9PSEU</name>
<comment type="caution">
    <text evidence="1">The sequence shown here is derived from an EMBL/GenBank/DDBJ whole genome shotgun (WGS) entry which is preliminary data.</text>
</comment>
<sequence length="87" mass="9608">MATISLPAAPALGSTVEVDGLTVAYGATAQMWRVWDVLADGARVGRLFEVADGSFQVVPEGAPRVRWSDRWNRRTLRGALRLLRRSR</sequence>
<organism evidence="1 2">
    <name type="scientific">Prauserella muralis</name>
    <dbReference type="NCBI Taxonomy" id="588067"/>
    <lineage>
        <taxon>Bacteria</taxon>
        <taxon>Bacillati</taxon>
        <taxon>Actinomycetota</taxon>
        <taxon>Actinomycetes</taxon>
        <taxon>Pseudonocardiales</taxon>
        <taxon>Pseudonocardiaceae</taxon>
        <taxon>Prauserella</taxon>
    </lineage>
</organism>
<gene>
    <name evidence="1" type="ORF">BAY60_25415</name>
</gene>
<proteinExistence type="predicted"/>
<evidence type="ECO:0000313" key="1">
    <source>
        <dbReference type="EMBL" id="PXY20846.1"/>
    </source>
</evidence>
<dbReference type="RefSeq" id="WP_112283964.1">
    <property type="nucleotide sequence ID" value="NZ_MASW01000006.1"/>
</dbReference>
<dbReference type="OrthoDB" id="9795306at2"/>
<dbReference type="AlphaFoldDB" id="A0A2V4ANY8"/>
<accession>A0A2V4ANY8</accession>
<keyword evidence="2" id="KW-1185">Reference proteome</keyword>